<proteinExistence type="predicted"/>
<sequence length="408" mass="45239">MAAEGRFVTLGALEQEHLEVPSQSTSTVFSGRCPEKWLRSRVATVLRANPWLAGRLRTDPSSGKPALWVPDHVDEEGFLQIARVADPEHVVSNPWPSHFVLSGSALLDCDDEPVCKMVVLLEPTEQQWGLNFSMSHMVTDAHTFYTIYGMLDQASGVVRPMQVDRIHFDFTAVLPDALTHQKRQELLESQGKHQPTAINCCIRYVCQKWLRKQKEAYAAKIDADAASITVNDLLTSWFFKATQPAYGALSFNLRGKGKVPGLSEDHAGVYSTELVLLPEEYMSPVNIHRAIVSASSHQPRHSESSVQGLCGKRGVVTSWHNIYKDVQMPGCTQKVHVPCGPATLSSDLPPVPFATIFRPAADTYAMLTFTEQNLDDLPDTPLGDPLWGVEAAASNFERVSRLLHMQHC</sequence>
<accession>A0A812R326</accession>
<dbReference type="AlphaFoldDB" id="A0A812R326"/>
<dbReference type="Proteomes" id="UP000604046">
    <property type="component" value="Unassembled WGS sequence"/>
</dbReference>
<dbReference type="OrthoDB" id="418976at2759"/>
<gene>
    <name evidence="1" type="ORF">SNAT2548_LOCUS22771</name>
</gene>
<evidence type="ECO:0000313" key="1">
    <source>
        <dbReference type="EMBL" id="CAE7418757.1"/>
    </source>
</evidence>
<evidence type="ECO:0000313" key="2">
    <source>
        <dbReference type="Proteomes" id="UP000604046"/>
    </source>
</evidence>
<comment type="caution">
    <text evidence="1">The sequence shown here is derived from an EMBL/GenBank/DDBJ whole genome shotgun (WGS) entry which is preliminary data.</text>
</comment>
<dbReference type="EMBL" id="CAJNDS010002299">
    <property type="protein sequence ID" value="CAE7418757.1"/>
    <property type="molecule type" value="Genomic_DNA"/>
</dbReference>
<protein>
    <submittedName>
        <fullName evidence="1">Uncharacterized protein</fullName>
    </submittedName>
</protein>
<organism evidence="1 2">
    <name type="scientific">Symbiodinium natans</name>
    <dbReference type="NCBI Taxonomy" id="878477"/>
    <lineage>
        <taxon>Eukaryota</taxon>
        <taxon>Sar</taxon>
        <taxon>Alveolata</taxon>
        <taxon>Dinophyceae</taxon>
        <taxon>Suessiales</taxon>
        <taxon>Symbiodiniaceae</taxon>
        <taxon>Symbiodinium</taxon>
    </lineage>
</organism>
<name>A0A812R326_9DINO</name>
<reference evidence="1" key="1">
    <citation type="submission" date="2021-02" db="EMBL/GenBank/DDBJ databases">
        <authorList>
            <person name="Dougan E. K."/>
            <person name="Rhodes N."/>
            <person name="Thang M."/>
            <person name="Chan C."/>
        </authorList>
    </citation>
    <scope>NUCLEOTIDE SEQUENCE</scope>
</reference>
<keyword evidence="2" id="KW-1185">Reference proteome</keyword>